<keyword evidence="3" id="KW-0732">Signal</keyword>
<evidence type="ECO:0000256" key="3">
    <source>
        <dbReference type="SAM" id="SignalP"/>
    </source>
</evidence>
<evidence type="ECO:0000259" key="4">
    <source>
        <dbReference type="Pfam" id="PF00722"/>
    </source>
</evidence>
<evidence type="ECO:0000313" key="6">
    <source>
        <dbReference type="Proteomes" id="UP000631114"/>
    </source>
</evidence>
<dbReference type="Pfam" id="PF00722">
    <property type="entry name" value="Glyco_hydro_16"/>
    <property type="match status" value="2"/>
</dbReference>
<feature type="domain" description="GH16" evidence="4">
    <location>
        <begin position="104"/>
        <end position="146"/>
    </location>
</feature>
<sequence>MKIGTLQALLVLAFIVCKIAFDRCLVDVKISKSMYITWGAQHSSISTNGDDLQLVWDKSSGSAVRSKKAFLFGSIEMLIKLVPGNSAGTVTAYYVSRIINAKQSQFWNYENMGIPYPNKQGMRAYSSLWNANKWATRGGLEKIDWNSVPFKARLG</sequence>
<dbReference type="Gene3D" id="2.60.120.200">
    <property type="match status" value="2"/>
</dbReference>
<evidence type="ECO:0000256" key="1">
    <source>
        <dbReference type="ARBA" id="ARBA00022801"/>
    </source>
</evidence>
<dbReference type="Proteomes" id="UP000631114">
    <property type="component" value="Unassembled WGS sequence"/>
</dbReference>
<proteinExistence type="predicted"/>
<feature type="domain" description="GH16" evidence="4">
    <location>
        <begin position="32"/>
        <end position="97"/>
    </location>
</feature>
<dbReference type="SUPFAM" id="SSF49899">
    <property type="entry name" value="Concanavalin A-like lectins/glucanases"/>
    <property type="match status" value="1"/>
</dbReference>
<evidence type="ECO:0000256" key="2">
    <source>
        <dbReference type="ARBA" id="ARBA00023295"/>
    </source>
</evidence>
<name>A0A835IA65_9MAGN</name>
<evidence type="ECO:0000313" key="5">
    <source>
        <dbReference type="EMBL" id="KAF9613439.1"/>
    </source>
</evidence>
<keyword evidence="2" id="KW-0326">Glycosidase</keyword>
<keyword evidence="6" id="KW-1185">Reference proteome</keyword>
<feature type="signal peptide" evidence="3">
    <location>
        <begin position="1"/>
        <end position="20"/>
    </location>
</feature>
<reference evidence="5 6" key="1">
    <citation type="submission" date="2020-10" db="EMBL/GenBank/DDBJ databases">
        <title>The Coptis chinensis genome and diversification of protoberbering-type alkaloids.</title>
        <authorList>
            <person name="Wang B."/>
            <person name="Shu S."/>
            <person name="Song C."/>
            <person name="Liu Y."/>
        </authorList>
    </citation>
    <scope>NUCLEOTIDE SEQUENCE [LARGE SCALE GENOMIC DNA]</scope>
    <source>
        <strain evidence="5">HL-2020</strain>
        <tissue evidence="5">Leaf</tissue>
    </source>
</reference>
<dbReference type="OrthoDB" id="4781at2759"/>
<comment type="caution">
    <text evidence="5">The sequence shown here is derived from an EMBL/GenBank/DDBJ whole genome shotgun (WGS) entry which is preliminary data.</text>
</comment>
<dbReference type="InterPro" id="IPR013320">
    <property type="entry name" value="ConA-like_dom_sf"/>
</dbReference>
<dbReference type="GO" id="GO:0005975">
    <property type="term" value="P:carbohydrate metabolic process"/>
    <property type="evidence" value="ECO:0007669"/>
    <property type="project" value="InterPro"/>
</dbReference>
<organism evidence="5 6">
    <name type="scientific">Coptis chinensis</name>
    <dbReference type="NCBI Taxonomy" id="261450"/>
    <lineage>
        <taxon>Eukaryota</taxon>
        <taxon>Viridiplantae</taxon>
        <taxon>Streptophyta</taxon>
        <taxon>Embryophyta</taxon>
        <taxon>Tracheophyta</taxon>
        <taxon>Spermatophyta</taxon>
        <taxon>Magnoliopsida</taxon>
        <taxon>Ranunculales</taxon>
        <taxon>Ranunculaceae</taxon>
        <taxon>Coptidoideae</taxon>
        <taxon>Coptis</taxon>
    </lineage>
</organism>
<feature type="chain" id="PRO_5032356816" description="GH16 domain-containing protein" evidence="3">
    <location>
        <begin position="21"/>
        <end position="155"/>
    </location>
</feature>
<protein>
    <recommendedName>
        <fullName evidence="4">GH16 domain-containing protein</fullName>
    </recommendedName>
</protein>
<accession>A0A835IA65</accession>
<dbReference type="InterPro" id="IPR000757">
    <property type="entry name" value="Beta-glucanase-like"/>
</dbReference>
<dbReference type="EMBL" id="JADFTS010000003">
    <property type="protein sequence ID" value="KAF9613439.1"/>
    <property type="molecule type" value="Genomic_DNA"/>
</dbReference>
<gene>
    <name evidence="5" type="ORF">IFM89_008269</name>
</gene>
<keyword evidence="1" id="KW-0378">Hydrolase</keyword>
<dbReference type="PANTHER" id="PTHR31062">
    <property type="entry name" value="XYLOGLUCAN ENDOTRANSGLUCOSYLASE/HYDROLASE PROTEIN 8-RELATED"/>
    <property type="match status" value="1"/>
</dbReference>
<dbReference type="GO" id="GO:0004553">
    <property type="term" value="F:hydrolase activity, hydrolyzing O-glycosyl compounds"/>
    <property type="evidence" value="ECO:0007669"/>
    <property type="project" value="InterPro"/>
</dbReference>
<dbReference type="AlphaFoldDB" id="A0A835IA65"/>
<dbReference type="InterPro" id="IPR044791">
    <property type="entry name" value="Beta-glucanase/XTH"/>
</dbReference>